<keyword evidence="3" id="KW-1185">Reference proteome</keyword>
<dbReference type="Proteomes" id="UP000324965">
    <property type="component" value="Unassembled WGS sequence"/>
</dbReference>
<dbReference type="AlphaFoldDB" id="A0A5B0APV4"/>
<feature type="compositionally biased region" description="Low complexity" evidence="1">
    <location>
        <begin position="84"/>
        <end position="117"/>
    </location>
</feature>
<sequence>MRGRDRPLPQADVGTGGTTKRTTPAALPRAGRWPSDPDLIRRCRLHPPRLRLLDTGRCPRQANSRAPGAPDRRGAGPPRRRDAAPFAAAGPSSVPAARVRNARPAGRRGVSGVPRGSPHGPAPASADTEVQAIRKFR</sequence>
<organism evidence="2 3">
    <name type="scientific">Streptomyces apricus</name>
    <dbReference type="NCBI Taxonomy" id="1828112"/>
    <lineage>
        <taxon>Bacteria</taxon>
        <taxon>Bacillati</taxon>
        <taxon>Actinomycetota</taxon>
        <taxon>Actinomycetes</taxon>
        <taxon>Kitasatosporales</taxon>
        <taxon>Streptomycetaceae</taxon>
        <taxon>Streptomyces</taxon>
    </lineage>
</organism>
<accession>A0A5B0APV4</accession>
<protein>
    <submittedName>
        <fullName evidence="2">Uncharacterized protein</fullName>
    </submittedName>
</protein>
<dbReference type="OrthoDB" id="10006147at2"/>
<feature type="compositionally biased region" description="Basic and acidic residues" evidence="1">
    <location>
        <begin position="70"/>
        <end position="83"/>
    </location>
</feature>
<feature type="region of interest" description="Disordered" evidence="1">
    <location>
        <begin position="52"/>
        <end position="137"/>
    </location>
</feature>
<reference evidence="2 3" key="1">
    <citation type="submission" date="2019-05" db="EMBL/GenBank/DDBJ databases">
        <authorList>
            <person name="Hariharan J."/>
            <person name="Choudoir M.J."/>
            <person name="Diebold P."/>
            <person name="Panke-Buisse K."/>
            <person name="Buckley D.H."/>
        </authorList>
    </citation>
    <scope>NUCLEOTIDE SEQUENCE [LARGE SCALE GENOMIC DNA]</scope>
    <source>
        <strain evidence="2 3">SUN51</strain>
    </source>
</reference>
<name>A0A5B0APV4_9ACTN</name>
<evidence type="ECO:0000313" key="2">
    <source>
        <dbReference type="EMBL" id="KAA0932033.1"/>
    </source>
</evidence>
<gene>
    <name evidence="2" type="ORF">FGF04_24715</name>
</gene>
<comment type="caution">
    <text evidence="2">The sequence shown here is derived from an EMBL/GenBank/DDBJ whole genome shotgun (WGS) entry which is preliminary data.</text>
</comment>
<proteinExistence type="predicted"/>
<evidence type="ECO:0000256" key="1">
    <source>
        <dbReference type="SAM" id="MobiDB-lite"/>
    </source>
</evidence>
<dbReference type="EMBL" id="VDFC01000046">
    <property type="protein sequence ID" value="KAA0932033.1"/>
    <property type="molecule type" value="Genomic_DNA"/>
</dbReference>
<evidence type="ECO:0000313" key="3">
    <source>
        <dbReference type="Proteomes" id="UP000324965"/>
    </source>
</evidence>
<feature type="region of interest" description="Disordered" evidence="1">
    <location>
        <begin position="1"/>
        <end position="40"/>
    </location>
</feature>